<dbReference type="AlphaFoldDB" id="A0A7W4TMK4"/>
<proteinExistence type="predicted"/>
<accession>A0A7W4TMK4</accession>
<reference evidence="2 3" key="2">
    <citation type="submission" date="2020-08" db="EMBL/GenBank/DDBJ databases">
        <authorList>
            <person name="Partida-Martinez L."/>
            <person name="Huntemann M."/>
            <person name="Clum A."/>
            <person name="Wang J."/>
            <person name="Palaniappan K."/>
            <person name="Ritter S."/>
            <person name="Chen I.-M."/>
            <person name="Stamatis D."/>
            <person name="Reddy T."/>
            <person name="O'Malley R."/>
            <person name="Daum C."/>
            <person name="Shapiro N."/>
            <person name="Ivanova N."/>
            <person name="Kyrpides N."/>
            <person name="Woyke T."/>
        </authorList>
    </citation>
    <scope>NUCLEOTIDE SEQUENCE [LARGE SCALE GENOMIC DNA]</scope>
    <source>
        <strain evidence="2 3">AS2.23</strain>
    </source>
</reference>
<evidence type="ECO:0000313" key="2">
    <source>
        <dbReference type="EMBL" id="MBB2901016.1"/>
    </source>
</evidence>
<feature type="region of interest" description="Disordered" evidence="1">
    <location>
        <begin position="1"/>
        <end position="34"/>
    </location>
</feature>
<gene>
    <name evidence="2" type="ORF">FHR75_001804</name>
</gene>
<feature type="compositionally biased region" description="Basic and acidic residues" evidence="1">
    <location>
        <begin position="1"/>
        <end position="22"/>
    </location>
</feature>
<reference evidence="2 3" key="1">
    <citation type="submission" date="2020-08" db="EMBL/GenBank/DDBJ databases">
        <title>The Agave Microbiome: Exploring the role of microbial communities in plant adaptations to desert environments.</title>
        <authorList>
            <person name="Partida-Martinez L.P."/>
        </authorList>
    </citation>
    <scope>NUCLEOTIDE SEQUENCE [LARGE SCALE GENOMIC DNA]</scope>
    <source>
        <strain evidence="2 3">AS2.23</strain>
    </source>
</reference>
<dbReference type="Proteomes" id="UP000533269">
    <property type="component" value="Unassembled WGS sequence"/>
</dbReference>
<evidence type="ECO:0000313" key="3">
    <source>
        <dbReference type="Proteomes" id="UP000533269"/>
    </source>
</evidence>
<dbReference type="EMBL" id="JACHVY010000001">
    <property type="protein sequence ID" value="MBB2901016.1"/>
    <property type="molecule type" value="Genomic_DNA"/>
</dbReference>
<feature type="region of interest" description="Disordered" evidence="1">
    <location>
        <begin position="74"/>
        <end position="94"/>
    </location>
</feature>
<comment type="caution">
    <text evidence="2">The sequence shown here is derived from an EMBL/GenBank/DDBJ whole genome shotgun (WGS) entry which is preliminary data.</text>
</comment>
<name>A0A7W4TMK4_KINRA</name>
<dbReference type="RefSeq" id="WP_183391036.1">
    <property type="nucleotide sequence ID" value="NZ_JACHVY010000001.1"/>
</dbReference>
<organism evidence="2 3">
    <name type="scientific">Kineococcus radiotolerans</name>
    <dbReference type="NCBI Taxonomy" id="131568"/>
    <lineage>
        <taxon>Bacteria</taxon>
        <taxon>Bacillati</taxon>
        <taxon>Actinomycetota</taxon>
        <taxon>Actinomycetes</taxon>
        <taxon>Kineosporiales</taxon>
        <taxon>Kineosporiaceae</taxon>
        <taxon>Kineococcus</taxon>
    </lineage>
</organism>
<sequence length="94" mass="10541">MEDDQVREQRDDTTPARSRIEDAGPPAVSDDGPRTWVSVHRAIGGLAQAGLPGDFARTLRRDLDEHFVTEVEDPVARWEAQRTAPQQDADPREH</sequence>
<evidence type="ECO:0000256" key="1">
    <source>
        <dbReference type="SAM" id="MobiDB-lite"/>
    </source>
</evidence>
<protein>
    <submittedName>
        <fullName evidence="2">Uncharacterized protein</fullName>
    </submittedName>
</protein>